<dbReference type="Proteomes" id="UP001291309">
    <property type="component" value="Unassembled WGS sequence"/>
</dbReference>
<name>A0ABU5GW63_9BACT</name>
<keyword evidence="2" id="KW-1185">Reference proteome</keyword>
<dbReference type="RefSeq" id="WP_321543803.1">
    <property type="nucleotide sequence ID" value="NZ_JAXIVS010000001.1"/>
</dbReference>
<dbReference type="EMBL" id="JAXIVS010000001">
    <property type="protein sequence ID" value="MDY7225084.1"/>
    <property type="molecule type" value="Genomic_DNA"/>
</dbReference>
<reference evidence="1 2" key="1">
    <citation type="submission" date="2023-12" db="EMBL/GenBank/DDBJ databases">
        <title>the genome sequence of Hyalangium sp. s54d21.</title>
        <authorList>
            <person name="Zhang X."/>
        </authorList>
    </citation>
    <scope>NUCLEOTIDE SEQUENCE [LARGE SCALE GENOMIC DNA]</scope>
    <source>
        <strain evidence="2">s54d21</strain>
    </source>
</reference>
<gene>
    <name evidence="1" type="ORF">SYV04_01770</name>
</gene>
<organism evidence="1 2">
    <name type="scientific">Hyalangium rubrum</name>
    <dbReference type="NCBI Taxonomy" id="3103134"/>
    <lineage>
        <taxon>Bacteria</taxon>
        <taxon>Pseudomonadati</taxon>
        <taxon>Myxococcota</taxon>
        <taxon>Myxococcia</taxon>
        <taxon>Myxococcales</taxon>
        <taxon>Cystobacterineae</taxon>
        <taxon>Archangiaceae</taxon>
        <taxon>Hyalangium</taxon>
    </lineage>
</organism>
<protein>
    <submittedName>
        <fullName evidence="1">Uncharacterized protein</fullName>
    </submittedName>
</protein>
<comment type="caution">
    <text evidence="1">The sequence shown here is derived from an EMBL/GenBank/DDBJ whole genome shotgun (WGS) entry which is preliminary data.</text>
</comment>
<proteinExistence type="predicted"/>
<accession>A0ABU5GW63</accession>
<evidence type="ECO:0000313" key="1">
    <source>
        <dbReference type="EMBL" id="MDY7225084.1"/>
    </source>
</evidence>
<evidence type="ECO:0000313" key="2">
    <source>
        <dbReference type="Proteomes" id="UP001291309"/>
    </source>
</evidence>
<sequence length="222" mass="24730">MDSEPSSSPQFFVLKVPAPGNYDTEFSDGGDHNVGEAPRCPRCSAVLGMLSWLPPYRGELELHGESFGDLVRAPGNELLMNERMAEAFQREGLKGLSGFHPVEIVRVRKRGQRNKPPVPPKYLCVSPAFLSAAVDETRSRIRRSEPFSCTYCRAVGVDAMYGFALEEGSWNGDDIFRPRGSTGRFVVSQRFEQFVTQHGFTNMQLTPTQEFIQDYSAPNGSN</sequence>